<dbReference type="Gene3D" id="3.30.70.270">
    <property type="match status" value="2"/>
</dbReference>
<keyword evidence="4" id="KW-0540">Nuclease</keyword>
<accession>A0ABQ7V3H2</accession>
<keyword evidence="2" id="KW-0808">Transferase</keyword>
<feature type="domain" description="Reverse transcriptase" evidence="8">
    <location>
        <begin position="456"/>
        <end position="578"/>
    </location>
</feature>
<dbReference type="Pfam" id="PF00078">
    <property type="entry name" value="RVT_1"/>
    <property type="match status" value="1"/>
</dbReference>
<dbReference type="Pfam" id="PF17917">
    <property type="entry name" value="RT_RNaseH"/>
    <property type="match status" value="1"/>
</dbReference>
<dbReference type="PANTHER" id="PTHR37984">
    <property type="entry name" value="PROTEIN CBG26694"/>
    <property type="match status" value="1"/>
</dbReference>
<evidence type="ECO:0000256" key="1">
    <source>
        <dbReference type="ARBA" id="ARBA00012493"/>
    </source>
</evidence>
<feature type="domain" description="Reverse transcriptase RNase H-like" evidence="10">
    <location>
        <begin position="670"/>
        <end position="766"/>
    </location>
</feature>
<dbReference type="InterPro" id="IPR000477">
    <property type="entry name" value="RT_dom"/>
</dbReference>
<evidence type="ECO:0000259" key="8">
    <source>
        <dbReference type="Pfam" id="PF00078"/>
    </source>
</evidence>
<evidence type="ECO:0000256" key="4">
    <source>
        <dbReference type="ARBA" id="ARBA00022722"/>
    </source>
</evidence>
<evidence type="ECO:0000256" key="3">
    <source>
        <dbReference type="ARBA" id="ARBA00022695"/>
    </source>
</evidence>
<gene>
    <name evidence="11" type="ORF">KY290_022105</name>
</gene>
<name>A0ABQ7V3H2_SOLTU</name>
<dbReference type="Gene3D" id="3.10.20.370">
    <property type="match status" value="1"/>
</dbReference>
<keyword evidence="3" id="KW-0548">Nucleotidyltransferase</keyword>
<organism evidence="11 12">
    <name type="scientific">Solanum tuberosum</name>
    <name type="common">Potato</name>
    <dbReference type="NCBI Taxonomy" id="4113"/>
    <lineage>
        <taxon>Eukaryota</taxon>
        <taxon>Viridiplantae</taxon>
        <taxon>Streptophyta</taxon>
        <taxon>Embryophyta</taxon>
        <taxon>Tracheophyta</taxon>
        <taxon>Spermatophyta</taxon>
        <taxon>Magnoliopsida</taxon>
        <taxon>eudicotyledons</taxon>
        <taxon>Gunneridae</taxon>
        <taxon>Pentapetalae</taxon>
        <taxon>asterids</taxon>
        <taxon>lamiids</taxon>
        <taxon>Solanales</taxon>
        <taxon>Solanaceae</taxon>
        <taxon>Solanoideae</taxon>
        <taxon>Solaneae</taxon>
        <taxon>Solanum</taxon>
    </lineage>
</organism>
<keyword evidence="5" id="KW-0255">Endonuclease</keyword>
<comment type="caution">
    <text evidence="11">The sequence shown here is derived from an EMBL/GenBank/DDBJ whole genome shotgun (WGS) entry which is preliminary data.</text>
</comment>
<proteinExistence type="predicted"/>
<dbReference type="EMBL" id="JAIVGD010000015">
    <property type="protein sequence ID" value="KAH0758612.1"/>
    <property type="molecule type" value="Genomic_DNA"/>
</dbReference>
<sequence>MVRSVKGGRPDDAPPTSWACFEEALLGGFFPRELKEAKVRKFLTLKKNSLNVHEYGFWFTQLSRNAPEMVKDIRSKMSLFIAGSGRLSSKEGRGAMLIGDIDISRLMVYMQQVEEEKLRDMEEFRSKKAKTGNEFGSIKAMSIVRPSSRSKRGLLHHLLVHMHLETKANIMVRICRTSYLNQRNPIVVWHKEVVGLLHVLSVGEPTQIPVFISCSTRPGLHLDELLLVLAEEQIAFMQSPVVKSKRTLQMLSLFDVIPEKLCEPFCVSTLVGEYILAERVYRDCVITINHKDTMADLVELDMVDFDVILGIDWLHACYASMDCKTRVVKFQIPNEPVIEWSSSSIVPKGRFISYLKARKLVSKGCIYHLVRVEVPPIQSVPILREFPEVFPDDLPGVPPEREVDFGIDIIPDTRPISIPPHRMAPTELKELKELKEQLKDLLDKGFIRPSFSPWGAPGATCFSKIDLRSGYHQLKVRECDIPKTTFRTRYGHYEFLVMSFGLTNAPAAFMDLMNKVFKPYLDMFVIVFIDVILIYSRNEEDHASHLRIVLQTLKDKELYAKFSKCEFWLESVAFLGHINFGDGIRVDTQKIEAVQNWPRPTSPTDIRSFLGLAGYYRRFVEGFSSISSLLTKLTQKTVKFQWSEACEKSFQELKKRLTNALVLTLPEGTQGFVVYCDASRVGLGCVLMQNGKVIAYASRQLKVHEKNYPTHDLELAAVVFALKIWRHYLYGVHVDIFTDHKSLQYVFTQKELNLRQMRWLELLKDYDMSILYHSGKANVVADALSRLSMDSTAHVDEEKSELAKDVHRLACLRVRLKDSTEGGIVVTNGAESSLVSEVKEKKDQDPILLDLKANVQK</sequence>
<dbReference type="CDD" id="cd01647">
    <property type="entry name" value="RT_LTR"/>
    <property type="match status" value="1"/>
</dbReference>
<dbReference type="CDD" id="cd09274">
    <property type="entry name" value="RNase_HI_RT_Ty3"/>
    <property type="match status" value="1"/>
</dbReference>
<evidence type="ECO:0000313" key="12">
    <source>
        <dbReference type="Proteomes" id="UP000826656"/>
    </source>
</evidence>
<dbReference type="InterPro" id="IPR041373">
    <property type="entry name" value="RT_RNaseH"/>
</dbReference>
<evidence type="ECO:0000259" key="9">
    <source>
        <dbReference type="Pfam" id="PF03732"/>
    </source>
</evidence>
<evidence type="ECO:0000256" key="7">
    <source>
        <dbReference type="ARBA" id="ARBA00022918"/>
    </source>
</evidence>
<dbReference type="InterPro" id="IPR021109">
    <property type="entry name" value="Peptidase_aspartic_dom_sf"/>
</dbReference>
<evidence type="ECO:0000313" key="11">
    <source>
        <dbReference type="EMBL" id="KAH0758612.1"/>
    </source>
</evidence>
<dbReference type="CDD" id="cd00303">
    <property type="entry name" value="retropepsin_like"/>
    <property type="match status" value="1"/>
</dbReference>
<dbReference type="Gene3D" id="2.40.70.10">
    <property type="entry name" value="Acid Proteases"/>
    <property type="match status" value="1"/>
</dbReference>
<protein>
    <recommendedName>
        <fullName evidence="1">RNA-directed DNA polymerase</fullName>
        <ecNumber evidence="1">2.7.7.49</ecNumber>
    </recommendedName>
</protein>
<reference evidence="11 12" key="1">
    <citation type="journal article" date="2021" name="bioRxiv">
        <title>Chromosome-scale and haplotype-resolved genome assembly of a tetraploid potato cultivar.</title>
        <authorList>
            <person name="Sun H."/>
            <person name="Jiao W.-B."/>
            <person name="Krause K."/>
            <person name="Campoy J.A."/>
            <person name="Goel M."/>
            <person name="Folz-Donahue K."/>
            <person name="Kukat C."/>
            <person name="Huettel B."/>
            <person name="Schneeberger K."/>
        </authorList>
    </citation>
    <scope>NUCLEOTIDE SEQUENCE [LARGE SCALE GENOMIC DNA]</scope>
    <source>
        <strain evidence="11">SolTubOtavaFocal</strain>
        <tissue evidence="11">Leaves</tissue>
    </source>
</reference>
<keyword evidence="12" id="KW-1185">Reference proteome</keyword>
<dbReference type="InterPro" id="IPR005162">
    <property type="entry name" value="Retrotrans_gag_dom"/>
</dbReference>
<dbReference type="Proteomes" id="UP000826656">
    <property type="component" value="Unassembled WGS sequence"/>
</dbReference>
<evidence type="ECO:0000256" key="6">
    <source>
        <dbReference type="ARBA" id="ARBA00022801"/>
    </source>
</evidence>
<dbReference type="Pfam" id="PF03732">
    <property type="entry name" value="Retrotrans_gag"/>
    <property type="match status" value="1"/>
</dbReference>
<dbReference type="InterPro" id="IPR043128">
    <property type="entry name" value="Rev_trsase/Diguanyl_cyclase"/>
</dbReference>
<keyword evidence="6" id="KW-0378">Hydrolase</keyword>
<dbReference type="EC" id="2.7.7.49" evidence="1"/>
<keyword evidence="7" id="KW-0695">RNA-directed DNA polymerase</keyword>
<dbReference type="SUPFAM" id="SSF56672">
    <property type="entry name" value="DNA/RNA polymerases"/>
    <property type="match status" value="1"/>
</dbReference>
<dbReference type="InterPro" id="IPR050951">
    <property type="entry name" value="Retrovirus_Pol_polyprotein"/>
</dbReference>
<dbReference type="Pfam" id="PF08284">
    <property type="entry name" value="RVP_2"/>
    <property type="match status" value="1"/>
</dbReference>
<dbReference type="PANTHER" id="PTHR37984:SF5">
    <property type="entry name" value="PROTEIN NYNRIN-LIKE"/>
    <property type="match status" value="1"/>
</dbReference>
<evidence type="ECO:0000256" key="5">
    <source>
        <dbReference type="ARBA" id="ARBA00022759"/>
    </source>
</evidence>
<evidence type="ECO:0000259" key="10">
    <source>
        <dbReference type="Pfam" id="PF17917"/>
    </source>
</evidence>
<dbReference type="InterPro" id="IPR043502">
    <property type="entry name" value="DNA/RNA_pol_sf"/>
</dbReference>
<evidence type="ECO:0000256" key="2">
    <source>
        <dbReference type="ARBA" id="ARBA00022679"/>
    </source>
</evidence>
<dbReference type="Gene3D" id="3.10.10.10">
    <property type="entry name" value="HIV Type 1 Reverse Transcriptase, subunit A, domain 1"/>
    <property type="match status" value="2"/>
</dbReference>
<feature type="domain" description="Retrotransposon gag" evidence="9">
    <location>
        <begin position="3"/>
        <end position="83"/>
    </location>
</feature>